<dbReference type="GO" id="GO:0016846">
    <property type="term" value="F:carbon-sulfur lyase activity"/>
    <property type="evidence" value="ECO:0007669"/>
    <property type="project" value="InterPro"/>
</dbReference>
<dbReference type="Pfam" id="PF04828">
    <property type="entry name" value="GFA"/>
    <property type="match status" value="1"/>
</dbReference>
<dbReference type="EMBL" id="CP045699">
    <property type="protein sequence ID" value="QGA65025.1"/>
    <property type="molecule type" value="Genomic_DNA"/>
</dbReference>
<protein>
    <submittedName>
        <fullName evidence="6">GFA family protein</fullName>
    </submittedName>
</protein>
<dbReference type="InterPro" id="IPR006913">
    <property type="entry name" value="CENP-V/GFA"/>
</dbReference>
<dbReference type="GO" id="GO:0046872">
    <property type="term" value="F:metal ion binding"/>
    <property type="evidence" value="ECO:0007669"/>
    <property type="project" value="UniProtKB-KW"/>
</dbReference>
<dbReference type="PANTHER" id="PTHR33337:SF40">
    <property type="entry name" value="CENP-V_GFA DOMAIN-CONTAINING PROTEIN-RELATED"/>
    <property type="match status" value="1"/>
</dbReference>
<name>A0A5Q0TGG7_9VIBR</name>
<accession>A0A5Q0TGG7</accession>
<dbReference type="Proteomes" id="UP000348942">
    <property type="component" value="Chromosome 1"/>
</dbReference>
<feature type="domain" description="CENP-V/GFA" evidence="5">
    <location>
        <begin position="9"/>
        <end position="122"/>
    </location>
</feature>
<keyword evidence="7" id="KW-1185">Reference proteome</keyword>
<sequence>MKMSDLNNNVGQCLCGAVKVEVSELDPKFTVCHCNMCRTWGGGPLLAVQCGTEVKFEGADNIQQYASSAWATRGFCRQCGTHLFYRFNKTKSYNMPVGLFSDIENLAMTMQYFSDQRPEHYCFSNQTQEMTQAQIEAYFASIS</sequence>
<keyword evidence="3" id="KW-0862">Zinc</keyword>
<evidence type="ECO:0000256" key="2">
    <source>
        <dbReference type="ARBA" id="ARBA00022723"/>
    </source>
</evidence>
<evidence type="ECO:0000256" key="4">
    <source>
        <dbReference type="ARBA" id="ARBA00023239"/>
    </source>
</evidence>
<keyword evidence="4" id="KW-0456">Lyase</keyword>
<evidence type="ECO:0000259" key="5">
    <source>
        <dbReference type="PROSITE" id="PS51891"/>
    </source>
</evidence>
<dbReference type="Gene3D" id="3.90.1590.10">
    <property type="entry name" value="glutathione-dependent formaldehyde- activating enzyme (gfa)"/>
    <property type="match status" value="1"/>
</dbReference>
<proteinExistence type="inferred from homology"/>
<reference evidence="6 7" key="1">
    <citation type="submission" date="2019-10" db="EMBL/GenBank/DDBJ databases">
        <title>Vibrio sp. nov., isolated from Coralline algae surface.</title>
        <authorList>
            <person name="Geng Y."/>
            <person name="Zhang X."/>
        </authorList>
    </citation>
    <scope>NUCLEOTIDE SEQUENCE [LARGE SCALE GENOMIC DNA]</scope>
    <source>
        <strain evidence="6 7">SM1977</strain>
    </source>
</reference>
<keyword evidence="2" id="KW-0479">Metal-binding</keyword>
<evidence type="ECO:0000256" key="3">
    <source>
        <dbReference type="ARBA" id="ARBA00022833"/>
    </source>
</evidence>
<dbReference type="SUPFAM" id="SSF51316">
    <property type="entry name" value="Mss4-like"/>
    <property type="match status" value="1"/>
</dbReference>
<organism evidence="6 7">
    <name type="scientific">Vibrio algicola</name>
    <dbReference type="NCBI Taxonomy" id="2662262"/>
    <lineage>
        <taxon>Bacteria</taxon>
        <taxon>Pseudomonadati</taxon>
        <taxon>Pseudomonadota</taxon>
        <taxon>Gammaproteobacteria</taxon>
        <taxon>Vibrionales</taxon>
        <taxon>Vibrionaceae</taxon>
        <taxon>Vibrio</taxon>
    </lineage>
</organism>
<comment type="similarity">
    <text evidence="1">Belongs to the Gfa family.</text>
</comment>
<dbReference type="PROSITE" id="PS51891">
    <property type="entry name" value="CENP_V_GFA"/>
    <property type="match status" value="1"/>
</dbReference>
<dbReference type="InterPro" id="IPR011057">
    <property type="entry name" value="Mss4-like_sf"/>
</dbReference>
<dbReference type="PANTHER" id="PTHR33337">
    <property type="entry name" value="GFA DOMAIN-CONTAINING PROTEIN"/>
    <property type="match status" value="1"/>
</dbReference>
<dbReference type="AlphaFoldDB" id="A0A5Q0TGG7"/>
<evidence type="ECO:0000256" key="1">
    <source>
        <dbReference type="ARBA" id="ARBA00005495"/>
    </source>
</evidence>
<evidence type="ECO:0000313" key="6">
    <source>
        <dbReference type="EMBL" id="QGA65025.1"/>
    </source>
</evidence>
<gene>
    <name evidence="6" type="ORF">GFB47_06110</name>
</gene>
<evidence type="ECO:0000313" key="7">
    <source>
        <dbReference type="Proteomes" id="UP000348942"/>
    </source>
</evidence>